<evidence type="ECO:0000313" key="2">
    <source>
        <dbReference type="Proteomes" id="UP001313282"/>
    </source>
</evidence>
<evidence type="ECO:0000313" key="1">
    <source>
        <dbReference type="EMBL" id="KAK6350872.1"/>
    </source>
</evidence>
<protein>
    <submittedName>
        <fullName evidence="1">Uncharacterized protein</fullName>
    </submittedName>
</protein>
<proteinExistence type="predicted"/>
<sequence length="120" mass="13577">MDPLISNQMRRILGCFIVISEHSVPQFITRLPSLHLAHEYTTTKSDFGDCELDDFEGEPLIAPIASVLDVFNVSIFCFPNFMAEKKYPFIFSKEVFANTTTLGLPREGYALSRGSGQFYQ</sequence>
<comment type="caution">
    <text evidence="1">The sequence shown here is derived from an EMBL/GenBank/DDBJ whole genome shotgun (WGS) entry which is preliminary data.</text>
</comment>
<reference evidence="1 2" key="1">
    <citation type="submission" date="2019-10" db="EMBL/GenBank/DDBJ databases">
        <authorList>
            <person name="Palmer J.M."/>
        </authorList>
    </citation>
    <scope>NUCLEOTIDE SEQUENCE [LARGE SCALE GENOMIC DNA]</scope>
    <source>
        <strain evidence="1 2">TWF718</strain>
    </source>
</reference>
<dbReference type="AlphaFoldDB" id="A0AAN8N1X2"/>
<name>A0AAN8N1X2_9PEZI</name>
<organism evidence="1 2">
    <name type="scientific">Orbilia javanica</name>
    <dbReference type="NCBI Taxonomy" id="47235"/>
    <lineage>
        <taxon>Eukaryota</taxon>
        <taxon>Fungi</taxon>
        <taxon>Dikarya</taxon>
        <taxon>Ascomycota</taxon>
        <taxon>Pezizomycotina</taxon>
        <taxon>Orbiliomycetes</taxon>
        <taxon>Orbiliales</taxon>
        <taxon>Orbiliaceae</taxon>
        <taxon>Orbilia</taxon>
    </lineage>
</organism>
<keyword evidence="2" id="KW-1185">Reference proteome</keyword>
<dbReference type="Proteomes" id="UP001313282">
    <property type="component" value="Unassembled WGS sequence"/>
</dbReference>
<gene>
    <name evidence="1" type="ORF">TWF718_004054</name>
</gene>
<dbReference type="EMBL" id="JAVHNR010000002">
    <property type="protein sequence ID" value="KAK6350872.1"/>
    <property type="molecule type" value="Genomic_DNA"/>
</dbReference>
<accession>A0AAN8N1X2</accession>